<accession>A0A4Y1WV11</accession>
<keyword evidence="3" id="KW-1185">Reference proteome</keyword>
<keyword evidence="1" id="KW-0732">Signal</keyword>
<sequence length="55" mass="6139">MTTNHLRRIFAAMLLLLALCGLGACTFHEVEEIEVIRAPEGDGTIVVPDWDDTKR</sequence>
<protein>
    <submittedName>
        <fullName evidence="2">Uncharacterized protein</fullName>
    </submittedName>
</protein>
<dbReference type="KEGG" id="acou:A5CBH24_21540"/>
<evidence type="ECO:0000256" key="1">
    <source>
        <dbReference type="SAM" id="SignalP"/>
    </source>
</evidence>
<dbReference type="AlphaFoldDB" id="A0A4Y1WV11"/>
<organism evidence="2 3">
    <name type="scientific">Alistipes communis</name>
    <dbReference type="NCBI Taxonomy" id="2585118"/>
    <lineage>
        <taxon>Bacteria</taxon>
        <taxon>Pseudomonadati</taxon>
        <taxon>Bacteroidota</taxon>
        <taxon>Bacteroidia</taxon>
        <taxon>Bacteroidales</taxon>
        <taxon>Rikenellaceae</taxon>
        <taxon>Alistipes</taxon>
    </lineage>
</organism>
<evidence type="ECO:0000313" key="2">
    <source>
        <dbReference type="EMBL" id="BBL04841.1"/>
    </source>
</evidence>
<feature type="signal peptide" evidence="1">
    <location>
        <begin position="1"/>
        <end position="23"/>
    </location>
</feature>
<dbReference type="PROSITE" id="PS51257">
    <property type="entry name" value="PROKAR_LIPOPROTEIN"/>
    <property type="match status" value="1"/>
</dbReference>
<proteinExistence type="predicted"/>
<gene>
    <name evidence="2" type="ORF">A5CBH24_21540</name>
</gene>
<dbReference type="Proteomes" id="UP000318946">
    <property type="component" value="Chromosome"/>
</dbReference>
<name>A0A4Y1WV11_9BACT</name>
<dbReference type="EMBL" id="AP019735">
    <property type="protein sequence ID" value="BBL04841.1"/>
    <property type="molecule type" value="Genomic_DNA"/>
</dbReference>
<reference evidence="3" key="1">
    <citation type="submission" date="2019-06" db="EMBL/GenBank/DDBJ databases">
        <title>Alistipes onderdonkii subsp. vulgaris subsp. nov., Alistipes dispar sp. nov. and Alistipes communis sp. nov., isolated from human faeces, and creation of Alistipes onderdonkii subsp. onderdonkii subsp. nov.</title>
        <authorList>
            <person name="Sakamoto M."/>
            <person name="Ikeyama N."/>
            <person name="Ogata Y."/>
            <person name="Suda W."/>
            <person name="Iino T."/>
            <person name="Hattori M."/>
            <person name="Ohkuma M."/>
        </authorList>
    </citation>
    <scope>NUCLEOTIDE SEQUENCE [LARGE SCALE GENOMIC DNA]</scope>
    <source>
        <strain evidence="3">5CBH24</strain>
    </source>
</reference>
<evidence type="ECO:0000313" key="3">
    <source>
        <dbReference type="Proteomes" id="UP000318946"/>
    </source>
</evidence>
<dbReference type="RefSeq" id="WP_162502302.1">
    <property type="nucleotide sequence ID" value="NZ_AP019735.1"/>
</dbReference>
<dbReference type="GeneID" id="78343406"/>
<feature type="chain" id="PRO_5021325504" evidence="1">
    <location>
        <begin position="24"/>
        <end position="55"/>
    </location>
</feature>